<dbReference type="AlphaFoldDB" id="A0A212ITQ1"/>
<feature type="transmembrane region" description="Helical" evidence="1">
    <location>
        <begin position="33"/>
        <end position="55"/>
    </location>
</feature>
<reference evidence="2" key="1">
    <citation type="submission" date="2016-04" db="EMBL/GenBank/DDBJ databases">
        <authorList>
            <person name="Evans L.H."/>
            <person name="Alamgir A."/>
            <person name="Owens N."/>
            <person name="Weber N.D."/>
            <person name="Virtaneva K."/>
            <person name="Barbian K."/>
            <person name="Babar A."/>
            <person name="Rosenke K."/>
        </authorList>
    </citation>
    <scope>NUCLEOTIDE SEQUENCE</scope>
    <source>
        <strain evidence="2">86-2</strain>
    </source>
</reference>
<accession>A0A212ITQ1</accession>
<evidence type="ECO:0000256" key="1">
    <source>
        <dbReference type="SAM" id="Phobius"/>
    </source>
</evidence>
<organism evidence="2">
    <name type="scientific">uncultured Dysgonomonas sp</name>
    <dbReference type="NCBI Taxonomy" id="206096"/>
    <lineage>
        <taxon>Bacteria</taxon>
        <taxon>Pseudomonadati</taxon>
        <taxon>Bacteroidota</taxon>
        <taxon>Bacteroidia</taxon>
        <taxon>Bacteroidales</taxon>
        <taxon>Dysgonomonadaceae</taxon>
        <taxon>Dysgonomonas</taxon>
        <taxon>environmental samples</taxon>
    </lineage>
</organism>
<dbReference type="EMBL" id="FLUL01000001">
    <property type="protein sequence ID" value="SBV90547.1"/>
    <property type="molecule type" value="Genomic_DNA"/>
</dbReference>
<gene>
    <name evidence="2" type="ORF">KL86DYS2_10023</name>
</gene>
<evidence type="ECO:0000313" key="2">
    <source>
        <dbReference type="EMBL" id="SBV90547.1"/>
    </source>
</evidence>
<proteinExistence type="predicted"/>
<keyword evidence="1" id="KW-0812">Transmembrane</keyword>
<keyword evidence="1" id="KW-0472">Membrane</keyword>
<sequence>MRLFIGILSAVIILTGATLTVLALWGIKPIEWGIIWRSGATIAIACITFLVMWLVKALFFKKDPFNIDRNNRKNQY</sequence>
<name>A0A212ITQ1_9BACT</name>
<protein>
    <submittedName>
        <fullName evidence="2">Uncharacterized protein</fullName>
    </submittedName>
</protein>
<dbReference type="RefSeq" id="WP_252638911.1">
    <property type="nucleotide sequence ID" value="NZ_CABTJG010000008.1"/>
</dbReference>
<keyword evidence="1" id="KW-1133">Transmembrane helix</keyword>